<comment type="similarity">
    <text evidence="1">Belongs to the protein kinase superfamily. CAMK Ser/Thr protein kinase family. SNF1 subfamily.</text>
</comment>
<organism evidence="11 12">
    <name type="scientific">Digitaria exilis</name>
    <dbReference type="NCBI Taxonomy" id="1010633"/>
    <lineage>
        <taxon>Eukaryota</taxon>
        <taxon>Viridiplantae</taxon>
        <taxon>Streptophyta</taxon>
        <taxon>Embryophyta</taxon>
        <taxon>Tracheophyta</taxon>
        <taxon>Spermatophyta</taxon>
        <taxon>Magnoliopsida</taxon>
        <taxon>Liliopsida</taxon>
        <taxon>Poales</taxon>
        <taxon>Poaceae</taxon>
        <taxon>PACMAD clade</taxon>
        <taxon>Panicoideae</taxon>
        <taxon>Panicodae</taxon>
        <taxon>Paniceae</taxon>
        <taxon>Anthephorinae</taxon>
        <taxon>Digitaria</taxon>
    </lineage>
</organism>
<feature type="domain" description="Protein kinase" evidence="10">
    <location>
        <begin position="1"/>
        <end position="259"/>
    </location>
</feature>
<feature type="chain" id="PRO_5032603386" description="Protein kinase domain-containing protein" evidence="9">
    <location>
        <begin position="21"/>
        <end position="478"/>
    </location>
</feature>
<evidence type="ECO:0000256" key="8">
    <source>
        <dbReference type="SAM" id="MobiDB-lite"/>
    </source>
</evidence>
<evidence type="ECO:0000256" key="9">
    <source>
        <dbReference type="SAM" id="SignalP"/>
    </source>
</evidence>
<reference evidence="11" key="1">
    <citation type="submission" date="2020-07" db="EMBL/GenBank/DDBJ databases">
        <title>Genome sequence and genetic diversity analysis of an under-domesticated orphan crop, white fonio (Digitaria exilis).</title>
        <authorList>
            <person name="Bennetzen J.L."/>
            <person name="Chen S."/>
            <person name="Ma X."/>
            <person name="Wang X."/>
            <person name="Yssel A.E.J."/>
            <person name="Chaluvadi S.R."/>
            <person name="Johnson M."/>
            <person name="Gangashetty P."/>
            <person name="Hamidou F."/>
            <person name="Sanogo M.D."/>
            <person name="Zwaenepoel A."/>
            <person name="Wallace J."/>
            <person name="Van De Peer Y."/>
            <person name="Van Deynze A."/>
        </authorList>
    </citation>
    <scope>NUCLEOTIDE SEQUENCE</scope>
    <source>
        <tissue evidence="11">Leaves</tissue>
    </source>
</reference>
<dbReference type="Pfam" id="PF03822">
    <property type="entry name" value="NAF"/>
    <property type="match status" value="1"/>
</dbReference>
<keyword evidence="2" id="KW-0723">Serine/threonine-protein kinase</keyword>
<evidence type="ECO:0000259" key="10">
    <source>
        <dbReference type="PROSITE" id="PS50011"/>
    </source>
</evidence>
<evidence type="ECO:0000256" key="2">
    <source>
        <dbReference type="ARBA" id="ARBA00022527"/>
    </source>
</evidence>
<comment type="caution">
    <text evidence="11">The sequence shown here is derived from an EMBL/GenBank/DDBJ whole genome shotgun (WGS) entry which is preliminary data.</text>
</comment>
<name>A0A835A0G1_9POAL</name>
<dbReference type="EMBL" id="JACEFO010002840">
    <property type="protein sequence ID" value="KAF8647626.1"/>
    <property type="molecule type" value="Genomic_DNA"/>
</dbReference>
<feature type="region of interest" description="Disordered" evidence="8">
    <location>
        <begin position="204"/>
        <end position="227"/>
    </location>
</feature>
<dbReference type="InterPro" id="IPR011009">
    <property type="entry name" value="Kinase-like_dom_sf"/>
</dbReference>
<evidence type="ECO:0000256" key="6">
    <source>
        <dbReference type="ARBA" id="ARBA00022840"/>
    </source>
</evidence>
<dbReference type="Pfam" id="PF00069">
    <property type="entry name" value="Pkinase"/>
    <property type="match status" value="1"/>
</dbReference>
<keyword evidence="4" id="KW-0547">Nucleotide-binding</keyword>
<dbReference type="Gene3D" id="1.10.510.10">
    <property type="entry name" value="Transferase(Phosphotransferase) domain 1"/>
    <property type="match status" value="1"/>
</dbReference>
<sequence length="478" mass="53066">MTTGMGKLLLFLLPHSWVMHEIDIMHHVRHPNIICIHEIMSTKLSIFVVMEFVTGGSLDSYLASGNGSLHEASTWCVLHQLVLTVDYYHSLGVYHCDIKPNNILIDATGNTIKVADFGLPTLVTDTLLSLSSTSSLLKAISGTPMFITPEVCVVVFFVLATIRFPFNQRDGTILYHKIWRCDYRCLPWFSVGLKGFKEIPRSIIEPNHGNSNSNDSDDESTMSLESSSEDSSSSLLEIAQQQQCVYCSHMDTSVSAPSLTTLESTRHLGAPRVHWLKSMNAFDIIVSSPSLNLTGLSRSQRTALVAKIITKLEEIAGHEYQVSIELNEIRGALLVSARIFKLTPELIMVKVCKKAAGAPNQLVFGGNRLTTFLRQSIHKSRLELIIKELPLTWPAISSSLKIILATGMANMNHIYYPGSLKSPVRFTLNDDAMMSNAFRILSRHDDAAITLKHRGVHTATVATPLLLSDLHYRGRLIL</sequence>
<gene>
    <name evidence="11" type="ORF">HU200_065261</name>
</gene>
<proteinExistence type="inferred from homology"/>
<keyword evidence="12" id="KW-1185">Reference proteome</keyword>
<protein>
    <recommendedName>
        <fullName evidence="10">Protein kinase domain-containing protein</fullName>
    </recommendedName>
</protein>
<evidence type="ECO:0000313" key="11">
    <source>
        <dbReference type="EMBL" id="KAF8647626.1"/>
    </source>
</evidence>
<dbReference type="GO" id="GO:0007165">
    <property type="term" value="P:signal transduction"/>
    <property type="evidence" value="ECO:0007669"/>
    <property type="project" value="InterPro"/>
</dbReference>
<evidence type="ECO:0000256" key="7">
    <source>
        <dbReference type="ARBA" id="ARBA00023211"/>
    </source>
</evidence>
<dbReference type="InterPro" id="IPR008271">
    <property type="entry name" value="Ser/Thr_kinase_AS"/>
</dbReference>
<keyword evidence="6" id="KW-0067">ATP-binding</keyword>
<dbReference type="PROSITE" id="PS50011">
    <property type="entry name" value="PROTEIN_KINASE_DOM"/>
    <property type="match status" value="1"/>
</dbReference>
<dbReference type="PROSITE" id="PS00108">
    <property type="entry name" value="PROTEIN_KINASE_ST"/>
    <property type="match status" value="1"/>
</dbReference>
<dbReference type="GO" id="GO:0005524">
    <property type="term" value="F:ATP binding"/>
    <property type="evidence" value="ECO:0007669"/>
    <property type="project" value="UniProtKB-KW"/>
</dbReference>
<dbReference type="PANTHER" id="PTHR43895">
    <property type="entry name" value="CALCIUM/CALMODULIN-DEPENDENT PROTEIN KINASE KINASE-RELATED"/>
    <property type="match status" value="1"/>
</dbReference>
<dbReference type="AlphaFoldDB" id="A0A835A0G1"/>
<keyword evidence="9" id="KW-0732">Signal</keyword>
<keyword evidence="5" id="KW-0418">Kinase</keyword>
<dbReference type="Gene3D" id="3.30.310.80">
    <property type="entry name" value="Kinase associated domain 1, KA1"/>
    <property type="match status" value="1"/>
</dbReference>
<dbReference type="SMART" id="SM00220">
    <property type="entry name" value="S_TKc"/>
    <property type="match status" value="1"/>
</dbReference>
<evidence type="ECO:0000256" key="4">
    <source>
        <dbReference type="ARBA" id="ARBA00022741"/>
    </source>
</evidence>
<accession>A0A835A0G1</accession>
<dbReference type="GO" id="GO:0004674">
    <property type="term" value="F:protein serine/threonine kinase activity"/>
    <property type="evidence" value="ECO:0007669"/>
    <property type="project" value="UniProtKB-KW"/>
</dbReference>
<evidence type="ECO:0000256" key="3">
    <source>
        <dbReference type="ARBA" id="ARBA00022679"/>
    </source>
</evidence>
<evidence type="ECO:0000256" key="5">
    <source>
        <dbReference type="ARBA" id="ARBA00022777"/>
    </source>
</evidence>
<keyword evidence="7" id="KW-0464">Manganese</keyword>
<evidence type="ECO:0000313" key="12">
    <source>
        <dbReference type="Proteomes" id="UP000636709"/>
    </source>
</evidence>
<dbReference type="InterPro" id="IPR000719">
    <property type="entry name" value="Prot_kinase_dom"/>
</dbReference>
<keyword evidence="3" id="KW-0808">Transferase</keyword>
<dbReference type="Proteomes" id="UP000636709">
    <property type="component" value="Unassembled WGS sequence"/>
</dbReference>
<dbReference type="OrthoDB" id="193931at2759"/>
<dbReference type="SUPFAM" id="SSF56112">
    <property type="entry name" value="Protein kinase-like (PK-like)"/>
    <property type="match status" value="1"/>
</dbReference>
<feature type="signal peptide" evidence="9">
    <location>
        <begin position="1"/>
        <end position="20"/>
    </location>
</feature>
<evidence type="ECO:0000256" key="1">
    <source>
        <dbReference type="ARBA" id="ARBA00006234"/>
    </source>
</evidence>
<dbReference type="InterPro" id="IPR004041">
    <property type="entry name" value="NAF_dom"/>
</dbReference>
<dbReference type="PANTHER" id="PTHR43895:SF4">
    <property type="entry name" value="CBL-INTERACTING PROTEIN KINASE 25"/>
    <property type="match status" value="1"/>
</dbReference>